<dbReference type="Proteomes" id="UP000095209">
    <property type="component" value="Unassembled WGS sequence"/>
</dbReference>
<evidence type="ECO:0000256" key="3">
    <source>
        <dbReference type="PROSITE-ProRule" id="PRU00335"/>
    </source>
</evidence>
<keyword evidence="1" id="KW-0678">Repressor</keyword>
<feature type="domain" description="HTH tetR-type" evidence="4">
    <location>
        <begin position="9"/>
        <end position="69"/>
    </location>
</feature>
<gene>
    <name evidence="5" type="ORF">BFG57_08805</name>
</gene>
<dbReference type="InterPro" id="IPR009057">
    <property type="entry name" value="Homeodomain-like_sf"/>
</dbReference>
<dbReference type="PRINTS" id="PR00455">
    <property type="entry name" value="HTHTETR"/>
</dbReference>
<dbReference type="InterPro" id="IPR050624">
    <property type="entry name" value="HTH-type_Tx_Regulator"/>
</dbReference>
<dbReference type="SUPFAM" id="SSF46689">
    <property type="entry name" value="Homeodomain-like"/>
    <property type="match status" value="1"/>
</dbReference>
<evidence type="ECO:0000313" key="5">
    <source>
        <dbReference type="EMBL" id="OEH94345.1"/>
    </source>
</evidence>
<feature type="DNA-binding region" description="H-T-H motif" evidence="3">
    <location>
        <begin position="32"/>
        <end position="51"/>
    </location>
</feature>
<comment type="caution">
    <text evidence="5">The sequence shown here is derived from an EMBL/GenBank/DDBJ whole genome shotgun (WGS) entry which is preliminary data.</text>
</comment>
<dbReference type="PANTHER" id="PTHR43479:SF21">
    <property type="entry name" value="TRANSCRIPTIONAL REGULATOR, TETR FAMILY"/>
    <property type="match status" value="1"/>
</dbReference>
<dbReference type="STRING" id="1305675.BFG57_08805"/>
<dbReference type="PANTHER" id="PTHR43479">
    <property type="entry name" value="ACREF/ENVCD OPERON REPRESSOR-RELATED"/>
    <property type="match status" value="1"/>
</dbReference>
<dbReference type="GO" id="GO:0003677">
    <property type="term" value="F:DNA binding"/>
    <property type="evidence" value="ECO:0007669"/>
    <property type="project" value="UniProtKB-UniRule"/>
</dbReference>
<name>A0A1E5LJU3_9BACI</name>
<dbReference type="InterPro" id="IPR001647">
    <property type="entry name" value="HTH_TetR"/>
</dbReference>
<evidence type="ECO:0000256" key="1">
    <source>
        <dbReference type="ARBA" id="ARBA00022491"/>
    </source>
</evidence>
<proteinExistence type="predicted"/>
<keyword evidence="2 3" id="KW-0238">DNA-binding</keyword>
<protein>
    <recommendedName>
        <fullName evidence="4">HTH tetR-type domain-containing protein</fullName>
    </recommendedName>
</protein>
<organism evidence="5 6">
    <name type="scientific">Bacillus solimangrovi</name>
    <dbReference type="NCBI Taxonomy" id="1305675"/>
    <lineage>
        <taxon>Bacteria</taxon>
        <taxon>Bacillati</taxon>
        <taxon>Bacillota</taxon>
        <taxon>Bacilli</taxon>
        <taxon>Bacillales</taxon>
        <taxon>Bacillaceae</taxon>
        <taxon>Bacillus</taxon>
    </lineage>
</organism>
<dbReference type="RefSeq" id="WP_069715701.1">
    <property type="nucleotide sequence ID" value="NZ_MJEH01000003.1"/>
</dbReference>
<dbReference type="InterPro" id="IPR036271">
    <property type="entry name" value="Tet_transcr_reg_TetR-rel_C_sf"/>
</dbReference>
<dbReference type="Gene3D" id="1.10.357.10">
    <property type="entry name" value="Tetracycline Repressor, domain 2"/>
    <property type="match status" value="1"/>
</dbReference>
<accession>A0A1E5LJU3</accession>
<reference evidence="5 6" key="1">
    <citation type="submission" date="2016-08" db="EMBL/GenBank/DDBJ databases">
        <title>Genome of Bacillus solimangrovi GH2-4.</title>
        <authorList>
            <person name="Lim S."/>
            <person name="Kim B.-C."/>
        </authorList>
    </citation>
    <scope>NUCLEOTIDE SEQUENCE [LARGE SCALE GENOMIC DNA]</scope>
    <source>
        <strain evidence="5 6">GH2-4</strain>
    </source>
</reference>
<evidence type="ECO:0000259" key="4">
    <source>
        <dbReference type="PROSITE" id="PS50977"/>
    </source>
</evidence>
<dbReference type="EMBL" id="MJEH01000003">
    <property type="protein sequence ID" value="OEH94345.1"/>
    <property type="molecule type" value="Genomic_DNA"/>
</dbReference>
<evidence type="ECO:0000256" key="2">
    <source>
        <dbReference type="ARBA" id="ARBA00023125"/>
    </source>
</evidence>
<evidence type="ECO:0000313" key="6">
    <source>
        <dbReference type="Proteomes" id="UP000095209"/>
    </source>
</evidence>
<dbReference type="Pfam" id="PF00440">
    <property type="entry name" value="TetR_N"/>
    <property type="match status" value="1"/>
</dbReference>
<dbReference type="AlphaFoldDB" id="A0A1E5LJU3"/>
<dbReference type="PROSITE" id="PS50977">
    <property type="entry name" value="HTH_TETR_2"/>
    <property type="match status" value="1"/>
</dbReference>
<keyword evidence="6" id="KW-1185">Reference proteome</keyword>
<dbReference type="OrthoDB" id="113732at2"/>
<dbReference type="SUPFAM" id="SSF48498">
    <property type="entry name" value="Tetracyclin repressor-like, C-terminal domain"/>
    <property type="match status" value="1"/>
</dbReference>
<sequence>MNGFERRKEAKKEQILEAALTLFSKNGVQETNIQDIAKKANVSQVTIYNYFINKDKLIYEVANTFLEQQMQIFEQAILIEAPFTEKIKSLMEQKLTFSSTYSPDFIYLLVSDRKDIEELVTQYSNERSFPLLQQLIQEGRQSGFIDETLSDQSIFFYLNMFSNEIRKNPLLHTDPASLTKITEEMLHLFFYGLIGKK</sequence>